<dbReference type="FunFam" id="3.30.160.60:FF:002343">
    <property type="entry name" value="Zinc finger protein 33A"/>
    <property type="match status" value="1"/>
</dbReference>
<dbReference type="EMBL" id="JAAQHG020000012">
    <property type="protein sequence ID" value="KAL1586903.1"/>
    <property type="molecule type" value="Genomic_DNA"/>
</dbReference>
<organism evidence="7 8">
    <name type="scientific">Cladosporium halotolerans</name>
    <dbReference type="NCBI Taxonomy" id="1052096"/>
    <lineage>
        <taxon>Eukaryota</taxon>
        <taxon>Fungi</taxon>
        <taxon>Dikarya</taxon>
        <taxon>Ascomycota</taxon>
        <taxon>Pezizomycotina</taxon>
        <taxon>Dothideomycetes</taxon>
        <taxon>Dothideomycetidae</taxon>
        <taxon>Cladosporiales</taxon>
        <taxon>Cladosporiaceae</taxon>
        <taxon>Cladosporium</taxon>
    </lineage>
</organism>
<evidence type="ECO:0000313" key="7">
    <source>
        <dbReference type="EMBL" id="KAL1586903.1"/>
    </source>
</evidence>
<keyword evidence="8" id="KW-1185">Reference proteome</keyword>
<evidence type="ECO:0000256" key="2">
    <source>
        <dbReference type="ARBA" id="ARBA00022771"/>
    </source>
</evidence>
<dbReference type="GO" id="GO:0008270">
    <property type="term" value="F:zinc ion binding"/>
    <property type="evidence" value="ECO:0007669"/>
    <property type="project" value="UniProtKB-KW"/>
</dbReference>
<dbReference type="RefSeq" id="XP_069230008.1">
    <property type="nucleotide sequence ID" value="XM_069372699.1"/>
</dbReference>
<accession>A0AB34KQ75</accession>
<feature type="compositionally biased region" description="Polar residues" evidence="5">
    <location>
        <begin position="342"/>
        <end position="351"/>
    </location>
</feature>
<feature type="region of interest" description="Disordered" evidence="5">
    <location>
        <begin position="437"/>
        <end position="457"/>
    </location>
</feature>
<dbReference type="PROSITE" id="PS50157">
    <property type="entry name" value="ZINC_FINGER_C2H2_2"/>
    <property type="match status" value="2"/>
</dbReference>
<gene>
    <name evidence="7" type="ORF">WHR41_04093</name>
</gene>
<proteinExistence type="predicted"/>
<feature type="compositionally biased region" description="Basic and acidic residues" evidence="5">
    <location>
        <begin position="438"/>
        <end position="449"/>
    </location>
</feature>
<dbReference type="AlphaFoldDB" id="A0AB34KQ75"/>
<feature type="compositionally biased region" description="Basic residues" evidence="5">
    <location>
        <begin position="292"/>
        <end position="302"/>
    </location>
</feature>
<dbReference type="InterPro" id="IPR013087">
    <property type="entry name" value="Znf_C2H2_type"/>
</dbReference>
<dbReference type="Gene3D" id="3.30.160.60">
    <property type="entry name" value="Classic Zinc Finger"/>
    <property type="match status" value="1"/>
</dbReference>
<feature type="region of interest" description="Disordered" evidence="5">
    <location>
        <begin position="263"/>
        <end position="352"/>
    </location>
</feature>
<feature type="compositionally biased region" description="Basic residues" evidence="5">
    <location>
        <begin position="94"/>
        <end position="118"/>
    </location>
</feature>
<keyword evidence="2 4" id="KW-0863">Zinc-finger</keyword>
<evidence type="ECO:0000256" key="1">
    <source>
        <dbReference type="ARBA" id="ARBA00022723"/>
    </source>
</evidence>
<name>A0AB34KQ75_9PEZI</name>
<evidence type="ECO:0000256" key="5">
    <source>
        <dbReference type="SAM" id="MobiDB-lite"/>
    </source>
</evidence>
<dbReference type="SUPFAM" id="SSF57667">
    <property type="entry name" value="beta-beta-alpha zinc fingers"/>
    <property type="match status" value="1"/>
</dbReference>
<feature type="region of interest" description="Disordered" evidence="5">
    <location>
        <begin position="186"/>
        <end position="219"/>
    </location>
</feature>
<protein>
    <recommendedName>
        <fullName evidence="6">C2H2-type domain-containing protein</fullName>
    </recommendedName>
</protein>
<feature type="domain" description="C2H2-type" evidence="6">
    <location>
        <begin position="218"/>
        <end position="250"/>
    </location>
</feature>
<reference evidence="7 8" key="1">
    <citation type="journal article" date="2020" name="Microbiol. Resour. Announc.">
        <title>Draft Genome Sequence of a Cladosporium Species Isolated from the Mesophotic Ascidian Didemnum maculosum.</title>
        <authorList>
            <person name="Gioti A."/>
            <person name="Siaperas R."/>
            <person name="Nikolaivits E."/>
            <person name="Le Goff G."/>
            <person name="Ouazzani J."/>
            <person name="Kotoulas G."/>
            <person name="Topakas E."/>
        </authorList>
    </citation>
    <scope>NUCLEOTIDE SEQUENCE [LARGE SCALE GENOMIC DNA]</scope>
    <source>
        <strain evidence="7 8">TM138-S3</strain>
    </source>
</reference>
<dbReference type="GeneID" id="96005537"/>
<feature type="compositionally biased region" description="Basic residues" evidence="5">
    <location>
        <begin position="37"/>
        <end position="51"/>
    </location>
</feature>
<evidence type="ECO:0000256" key="3">
    <source>
        <dbReference type="ARBA" id="ARBA00022833"/>
    </source>
</evidence>
<keyword evidence="1" id="KW-0479">Metal-binding</keyword>
<dbReference type="Proteomes" id="UP000803884">
    <property type="component" value="Unassembled WGS sequence"/>
</dbReference>
<feature type="compositionally biased region" description="Low complexity" evidence="5">
    <location>
        <begin position="320"/>
        <end position="338"/>
    </location>
</feature>
<dbReference type="PROSITE" id="PS00028">
    <property type="entry name" value="ZINC_FINGER_C2H2_1"/>
    <property type="match status" value="1"/>
</dbReference>
<evidence type="ECO:0000313" key="8">
    <source>
        <dbReference type="Proteomes" id="UP000803884"/>
    </source>
</evidence>
<comment type="caution">
    <text evidence="7">The sequence shown here is derived from an EMBL/GenBank/DDBJ whole genome shotgun (WGS) entry which is preliminary data.</text>
</comment>
<dbReference type="Pfam" id="PF00096">
    <property type="entry name" value="zf-C2H2"/>
    <property type="match status" value="1"/>
</dbReference>
<evidence type="ECO:0000259" key="6">
    <source>
        <dbReference type="PROSITE" id="PS50157"/>
    </source>
</evidence>
<feature type="domain" description="C2H2-type" evidence="6">
    <location>
        <begin position="251"/>
        <end position="278"/>
    </location>
</feature>
<dbReference type="InterPro" id="IPR036236">
    <property type="entry name" value="Znf_C2H2_sf"/>
</dbReference>
<feature type="compositionally biased region" description="Low complexity" evidence="5">
    <location>
        <begin position="52"/>
        <end position="64"/>
    </location>
</feature>
<dbReference type="SMART" id="SM00355">
    <property type="entry name" value="ZnF_C2H2"/>
    <property type="match status" value="2"/>
</dbReference>
<keyword evidence="3" id="KW-0862">Zinc</keyword>
<evidence type="ECO:0000256" key="4">
    <source>
        <dbReference type="PROSITE-ProRule" id="PRU00042"/>
    </source>
</evidence>
<feature type="region of interest" description="Disordered" evidence="5">
    <location>
        <begin position="1"/>
        <end position="122"/>
    </location>
</feature>
<feature type="compositionally biased region" description="Polar residues" evidence="5">
    <location>
        <begin position="1"/>
        <end position="18"/>
    </location>
</feature>
<feature type="compositionally biased region" description="Low complexity" evidence="5">
    <location>
        <begin position="186"/>
        <end position="203"/>
    </location>
</feature>
<sequence length="457" mass="49426">MDGRNSTGSKVSLLNDSSDVAPLATKAHHQLPPLAAHRSHHHPHHHPRAHSRASSCTSTPSLSPQTPPLVRSDSSDSRVFGTPSPLTPAQHSFHEHHHAQHQHQHHHKHHPAQAHHAAHSQQGAQQYFLVQPRYPKMDDPAMSMYPPPDASNLAMPSAYAMSAPMPAQVAPPVQQPMQSVPQQLYRASNSPSSEPSRVSTVSAASNGARPAAPKKNQYPCPLAKQFNCGDYFTTSGHAARHAKKHTGKKDAFCPECNKAFTRKDNMEQHRRTHQNGRGASRTSGSSDDSKVKKTTKPAPKKAIKADPALEAAVEQQLSEQQQPQPQMPMPQAQMQPQPRNAPHSQPQQTTDPAILIPPVGGPYFLNTADPGPIHSLPMPAMNEHAGRPSLQRGGTFGGNPVDFFAPPAQMMGDPDNLNFSYPSPGLSNGLNSLALAASEHRRLSEEKKSPSSGGRTP</sequence>